<reference evidence="1 2" key="1">
    <citation type="submission" date="2019-12" db="EMBL/GenBank/DDBJ databases">
        <title>The draft genomic sequence of strain Chitinophaga oryziterrae JCM 16595.</title>
        <authorList>
            <person name="Zhang X."/>
        </authorList>
    </citation>
    <scope>NUCLEOTIDE SEQUENCE [LARGE SCALE GENOMIC DNA]</scope>
    <source>
        <strain evidence="1 2">JCM 16595</strain>
    </source>
</reference>
<dbReference type="Gene3D" id="1.20.910.10">
    <property type="entry name" value="Heme oxygenase-like"/>
    <property type="match status" value="1"/>
</dbReference>
<dbReference type="Proteomes" id="UP000468388">
    <property type="component" value="Unassembled WGS sequence"/>
</dbReference>
<dbReference type="Pfam" id="PF01126">
    <property type="entry name" value="Heme_oxygenase"/>
    <property type="match status" value="1"/>
</dbReference>
<proteinExistence type="predicted"/>
<gene>
    <name evidence="1" type="ORF">GO495_00245</name>
</gene>
<dbReference type="InterPro" id="IPR016053">
    <property type="entry name" value="Haem_Oase-like"/>
</dbReference>
<sequence>MMIKYLRESTEPLHQELEQVLIPRIKQTNTQAAYISLLQLFYGYYYPLEQYIAAHLDTTFPGGFDQRRKASLLLQDMAAINGAPVEPPPLCTDIPEIADAGQALGALYGLERAALGEEVISQLLHNVPDVAKAFTFFEGYGTNSQAMWDSFEHYLDGYNGTDVQKARLIQSAVDTFLKFKLWASAAK</sequence>
<dbReference type="CDD" id="cd19166">
    <property type="entry name" value="HemeO-bac"/>
    <property type="match status" value="1"/>
</dbReference>
<evidence type="ECO:0000313" key="1">
    <source>
        <dbReference type="EMBL" id="MVT38996.1"/>
    </source>
</evidence>
<dbReference type="SUPFAM" id="SSF48613">
    <property type="entry name" value="Heme oxygenase-like"/>
    <property type="match status" value="1"/>
</dbReference>
<dbReference type="OrthoDB" id="114943at2"/>
<keyword evidence="2" id="KW-1185">Reference proteome</keyword>
<dbReference type="GO" id="GO:0006788">
    <property type="term" value="P:heme oxidation"/>
    <property type="evidence" value="ECO:0007669"/>
    <property type="project" value="InterPro"/>
</dbReference>
<organism evidence="1 2">
    <name type="scientific">Chitinophaga oryziterrae</name>
    <dbReference type="NCBI Taxonomy" id="1031224"/>
    <lineage>
        <taxon>Bacteria</taxon>
        <taxon>Pseudomonadati</taxon>
        <taxon>Bacteroidota</taxon>
        <taxon>Chitinophagia</taxon>
        <taxon>Chitinophagales</taxon>
        <taxon>Chitinophagaceae</taxon>
        <taxon>Chitinophaga</taxon>
    </lineage>
</organism>
<dbReference type="GO" id="GO:0004392">
    <property type="term" value="F:heme oxygenase (decyclizing) activity"/>
    <property type="evidence" value="ECO:0007669"/>
    <property type="project" value="InterPro"/>
</dbReference>
<dbReference type="RefSeq" id="WP_157297704.1">
    <property type="nucleotide sequence ID" value="NZ_BAAAZB010000005.1"/>
</dbReference>
<dbReference type="InterPro" id="IPR016084">
    <property type="entry name" value="Haem_Oase-like_multi-hlx"/>
</dbReference>
<protein>
    <recommendedName>
        <fullName evidence="3">Biliverdin-producing heme oxygenase</fullName>
    </recommendedName>
</protein>
<comment type="caution">
    <text evidence="1">The sequence shown here is derived from an EMBL/GenBank/DDBJ whole genome shotgun (WGS) entry which is preliminary data.</text>
</comment>
<dbReference type="EMBL" id="WRXO01000001">
    <property type="protein sequence ID" value="MVT38996.1"/>
    <property type="molecule type" value="Genomic_DNA"/>
</dbReference>
<accession>A0A6N8J402</accession>
<evidence type="ECO:0000313" key="2">
    <source>
        <dbReference type="Proteomes" id="UP000468388"/>
    </source>
</evidence>
<evidence type="ECO:0008006" key="3">
    <source>
        <dbReference type="Google" id="ProtNLM"/>
    </source>
</evidence>
<name>A0A6N8J402_9BACT</name>
<dbReference type="AlphaFoldDB" id="A0A6N8J402"/>